<reference evidence="1 2" key="1">
    <citation type="submission" date="2014-04" db="EMBL/GenBank/DDBJ databases">
        <authorList>
            <consortium name="DOE Joint Genome Institute"/>
            <person name="Kuo A."/>
            <person name="Kohler A."/>
            <person name="Costa M.D."/>
            <person name="Nagy L.G."/>
            <person name="Floudas D."/>
            <person name="Copeland A."/>
            <person name="Barry K.W."/>
            <person name="Cichocki N."/>
            <person name="Veneault-Fourrey C."/>
            <person name="LaButti K."/>
            <person name="Lindquist E.A."/>
            <person name="Lipzen A."/>
            <person name="Lundell T."/>
            <person name="Morin E."/>
            <person name="Murat C."/>
            <person name="Sun H."/>
            <person name="Tunlid A."/>
            <person name="Henrissat B."/>
            <person name="Grigoriev I.V."/>
            <person name="Hibbett D.S."/>
            <person name="Martin F."/>
            <person name="Nordberg H.P."/>
            <person name="Cantor M.N."/>
            <person name="Hua S.X."/>
        </authorList>
    </citation>
    <scope>NUCLEOTIDE SEQUENCE [LARGE SCALE GENOMIC DNA]</scope>
    <source>
        <strain evidence="1 2">Marx 270</strain>
    </source>
</reference>
<organism evidence="1 2">
    <name type="scientific">Pisolithus tinctorius Marx 270</name>
    <dbReference type="NCBI Taxonomy" id="870435"/>
    <lineage>
        <taxon>Eukaryota</taxon>
        <taxon>Fungi</taxon>
        <taxon>Dikarya</taxon>
        <taxon>Basidiomycota</taxon>
        <taxon>Agaricomycotina</taxon>
        <taxon>Agaricomycetes</taxon>
        <taxon>Agaricomycetidae</taxon>
        <taxon>Boletales</taxon>
        <taxon>Sclerodermatineae</taxon>
        <taxon>Pisolithaceae</taxon>
        <taxon>Pisolithus</taxon>
    </lineage>
</organism>
<protein>
    <submittedName>
        <fullName evidence="1">Uncharacterized protein</fullName>
    </submittedName>
</protein>
<dbReference type="EMBL" id="KN832000">
    <property type="protein sequence ID" value="KIN99990.1"/>
    <property type="molecule type" value="Genomic_DNA"/>
</dbReference>
<keyword evidence="2" id="KW-1185">Reference proteome</keyword>
<evidence type="ECO:0000313" key="1">
    <source>
        <dbReference type="EMBL" id="KIN99990.1"/>
    </source>
</evidence>
<gene>
    <name evidence="1" type="ORF">M404DRAFT_777850</name>
</gene>
<dbReference type="HOGENOM" id="CLU_176403_0_0_1"/>
<reference evidence="2" key="2">
    <citation type="submission" date="2015-01" db="EMBL/GenBank/DDBJ databases">
        <title>Evolutionary Origins and Diversification of the Mycorrhizal Mutualists.</title>
        <authorList>
            <consortium name="DOE Joint Genome Institute"/>
            <consortium name="Mycorrhizal Genomics Consortium"/>
            <person name="Kohler A."/>
            <person name="Kuo A."/>
            <person name="Nagy L.G."/>
            <person name="Floudas D."/>
            <person name="Copeland A."/>
            <person name="Barry K.W."/>
            <person name="Cichocki N."/>
            <person name="Veneault-Fourrey C."/>
            <person name="LaButti K."/>
            <person name="Lindquist E.A."/>
            <person name="Lipzen A."/>
            <person name="Lundell T."/>
            <person name="Morin E."/>
            <person name="Murat C."/>
            <person name="Riley R."/>
            <person name="Ohm R."/>
            <person name="Sun H."/>
            <person name="Tunlid A."/>
            <person name="Henrissat B."/>
            <person name="Grigoriev I.V."/>
            <person name="Hibbett D.S."/>
            <person name="Martin F."/>
        </authorList>
    </citation>
    <scope>NUCLEOTIDE SEQUENCE [LARGE SCALE GENOMIC DNA]</scope>
    <source>
        <strain evidence="2">Marx 270</strain>
    </source>
</reference>
<accession>A0A0C3NXF1</accession>
<dbReference type="InParanoid" id="A0A0C3NXF1"/>
<dbReference type="Proteomes" id="UP000054217">
    <property type="component" value="Unassembled WGS sequence"/>
</dbReference>
<dbReference type="AlphaFoldDB" id="A0A0C3NXF1"/>
<sequence length="68" mass="7534">MHDMAVACPLETLHVIKIVPAAISHHPTEMNDPAPADRWDCDILEPAGEERSRLIANQIMEECAALNM</sequence>
<evidence type="ECO:0000313" key="2">
    <source>
        <dbReference type="Proteomes" id="UP000054217"/>
    </source>
</evidence>
<dbReference type="OrthoDB" id="5362978at2759"/>
<proteinExistence type="predicted"/>
<name>A0A0C3NXF1_PISTI</name>